<feature type="domain" description="RING-type" evidence="6">
    <location>
        <begin position="103"/>
        <end position="141"/>
    </location>
</feature>
<dbReference type="RefSeq" id="XP_022342742.1">
    <property type="nucleotide sequence ID" value="XM_022487034.1"/>
</dbReference>
<feature type="compositionally biased region" description="Low complexity" evidence="5">
    <location>
        <begin position="62"/>
        <end position="76"/>
    </location>
</feature>
<feature type="compositionally biased region" description="Polar residues" evidence="5">
    <location>
        <begin position="77"/>
        <end position="94"/>
    </location>
</feature>
<dbReference type="Proteomes" id="UP000694844">
    <property type="component" value="Chromosome 5"/>
</dbReference>
<dbReference type="GeneID" id="111136287"/>
<accession>A0A8B8ES54</accession>
<name>A0A8B8ES54_CRAVI</name>
<organism evidence="7 8">
    <name type="scientific">Crassostrea virginica</name>
    <name type="common">Eastern oyster</name>
    <dbReference type="NCBI Taxonomy" id="6565"/>
    <lineage>
        <taxon>Eukaryota</taxon>
        <taxon>Metazoa</taxon>
        <taxon>Spiralia</taxon>
        <taxon>Lophotrochozoa</taxon>
        <taxon>Mollusca</taxon>
        <taxon>Bivalvia</taxon>
        <taxon>Autobranchia</taxon>
        <taxon>Pteriomorphia</taxon>
        <taxon>Ostreida</taxon>
        <taxon>Ostreoidea</taxon>
        <taxon>Ostreidae</taxon>
        <taxon>Crassostrea</taxon>
    </lineage>
</organism>
<dbReference type="AlphaFoldDB" id="A0A8B8ES54"/>
<keyword evidence="1" id="KW-0479">Metal-binding</keyword>
<dbReference type="OrthoDB" id="24526at2759"/>
<dbReference type="GO" id="GO:0061630">
    <property type="term" value="F:ubiquitin protein ligase activity"/>
    <property type="evidence" value="ECO:0007669"/>
    <property type="project" value="TreeGrafter"/>
</dbReference>
<feature type="region of interest" description="Disordered" evidence="5">
    <location>
        <begin position="18"/>
        <end position="41"/>
    </location>
</feature>
<keyword evidence="7" id="KW-1185">Reference proteome</keyword>
<proteinExistence type="predicted"/>
<keyword evidence="3" id="KW-0862">Zinc</keyword>
<dbReference type="InterPro" id="IPR001841">
    <property type="entry name" value="Znf_RING"/>
</dbReference>
<sequence length="154" mass="17061">MAFNPNGDEPVRDLVNFRSRGNEVSPFNGRAEDQLSRPSGNTYNLQYGNTYNFYFGQPSPQSNTASTSSGMSTSQSDLFTSMSQDDAMSGRSSVTSQNDDSHCKVCLQRQANGVIFNCGHPVCNPCGQRLKSTKLPCPVCKMPIQCIKNYYREF</sequence>
<dbReference type="Pfam" id="PF13920">
    <property type="entry name" value="zf-C3HC4_3"/>
    <property type="match status" value="1"/>
</dbReference>
<dbReference type="Gene3D" id="3.30.40.10">
    <property type="entry name" value="Zinc/RING finger domain, C3HC4 (zinc finger)"/>
    <property type="match status" value="1"/>
</dbReference>
<dbReference type="PANTHER" id="PTHR46858">
    <property type="entry name" value="OS05G0521000 PROTEIN"/>
    <property type="match status" value="1"/>
</dbReference>
<dbReference type="SMART" id="SM00184">
    <property type="entry name" value="RING"/>
    <property type="match status" value="1"/>
</dbReference>
<keyword evidence="2 4" id="KW-0863">Zinc-finger</keyword>
<dbReference type="GO" id="GO:0008270">
    <property type="term" value="F:zinc ion binding"/>
    <property type="evidence" value="ECO:0007669"/>
    <property type="project" value="UniProtKB-KW"/>
</dbReference>
<evidence type="ECO:0000256" key="4">
    <source>
        <dbReference type="PROSITE-ProRule" id="PRU00175"/>
    </source>
</evidence>
<dbReference type="SUPFAM" id="SSF57850">
    <property type="entry name" value="RING/U-box"/>
    <property type="match status" value="1"/>
</dbReference>
<protein>
    <submittedName>
        <fullName evidence="8">Baculoviral IAP repeat-containing protein 7-like</fullName>
    </submittedName>
</protein>
<evidence type="ECO:0000313" key="8">
    <source>
        <dbReference type="RefSeq" id="XP_022342742.1"/>
    </source>
</evidence>
<evidence type="ECO:0000313" key="7">
    <source>
        <dbReference type="Proteomes" id="UP000694844"/>
    </source>
</evidence>
<dbReference type="PANTHER" id="PTHR46858:SF5">
    <property type="entry name" value="E3 UBIQUITIN-PROTEIN LIGASE APD1-RELATED"/>
    <property type="match status" value="1"/>
</dbReference>
<dbReference type="InterPro" id="IPR013083">
    <property type="entry name" value="Znf_RING/FYVE/PHD"/>
</dbReference>
<dbReference type="KEGG" id="cvn:111136287"/>
<dbReference type="GO" id="GO:0043066">
    <property type="term" value="P:negative regulation of apoptotic process"/>
    <property type="evidence" value="ECO:0007669"/>
    <property type="project" value="TreeGrafter"/>
</dbReference>
<evidence type="ECO:0000256" key="2">
    <source>
        <dbReference type="ARBA" id="ARBA00022771"/>
    </source>
</evidence>
<dbReference type="GO" id="GO:0016567">
    <property type="term" value="P:protein ubiquitination"/>
    <property type="evidence" value="ECO:0007669"/>
    <property type="project" value="TreeGrafter"/>
</dbReference>
<evidence type="ECO:0000256" key="3">
    <source>
        <dbReference type="ARBA" id="ARBA00022833"/>
    </source>
</evidence>
<dbReference type="GO" id="GO:0010468">
    <property type="term" value="P:regulation of gene expression"/>
    <property type="evidence" value="ECO:0007669"/>
    <property type="project" value="TreeGrafter"/>
</dbReference>
<gene>
    <name evidence="8" type="primary">LOC111136287</name>
</gene>
<feature type="region of interest" description="Disordered" evidence="5">
    <location>
        <begin position="54"/>
        <end position="94"/>
    </location>
</feature>
<evidence type="ECO:0000259" key="6">
    <source>
        <dbReference type="PROSITE" id="PS50089"/>
    </source>
</evidence>
<evidence type="ECO:0000256" key="5">
    <source>
        <dbReference type="SAM" id="MobiDB-lite"/>
    </source>
</evidence>
<dbReference type="PROSITE" id="PS50089">
    <property type="entry name" value="ZF_RING_2"/>
    <property type="match status" value="1"/>
</dbReference>
<evidence type="ECO:0000256" key="1">
    <source>
        <dbReference type="ARBA" id="ARBA00022723"/>
    </source>
</evidence>
<reference evidence="8" key="1">
    <citation type="submission" date="2025-08" db="UniProtKB">
        <authorList>
            <consortium name="RefSeq"/>
        </authorList>
    </citation>
    <scope>IDENTIFICATION</scope>
    <source>
        <tissue evidence="8">Whole sample</tissue>
    </source>
</reference>